<dbReference type="RefSeq" id="XP_036263003.1">
    <property type="nucleotide sequence ID" value="XM_036407288.1"/>
</dbReference>
<proteinExistence type="predicted"/>
<sequence>MASRSVTPGTILPLLQWLCLVNNHVVVNPNIIEESDNFILSFQKVFHASQYFASRTLQQQSSTHYSTRKGQTNA</sequence>
<protein>
    <recommendedName>
        <fullName evidence="4">RxLR-like protein</fullName>
    </recommendedName>
</protein>
<evidence type="ECO:0000313" key="2">
    <source>
        <dbReference type="EMBL" id="CEG36617.1"/>
    </source>
</evidence>
<evidence type="ECO:0000313" key="3">
    <source>
        <dbReference type="Proteomes" id="UP000054928"/>
    </source>
</evidence>
<dbReference type="GeneID" id="59052787"/>
<keyword evidence="1" id="KW-0732">Signal</keyword>
<keyword evidence="3" id="KW-1185">Reference proteome</keyword>
<feature type="signal peptide" evidence="1">
    <location>
        <begin position="1"/>
        <end position="23"/>
    </location>
</feature>
<accession>A0A0P1A841</accession>
<organism evidence="2 3">
    <name type="scientific">Plasmopara halstedii</name>
    <name type="common">Downy mildew of sunflower</name>
    <dbReference type="NCBI Taxonomy" id="4781"/>
    <lineage>
        <taxon>Eukaryota</taxon>
        <taxon>Sar</taxon>
        <taxon>Stramenopiles</taxon>
        <taxon>Oomycota</taxon>
        <taxon>Peronosporomycetes</taxon>
        <taxon>Peronosporales</taxon>
        <taxon>Peronosporaceae</taxon>
        <taxon>Plasmopara</taxon>
    </lineage>
</organism>
<dbReference type="Proteomes" id="UP000054928">
    <property type="component" value="Unassembled WGS sequence"/>
</dbReference>
<feature type="chain" id="PRO_5006058444" description="RxLR-like protein" evidence="1">
    <location>
        <begin position="24"/>
        <end position="74"/>
    </location>
</feature>
<name>A0A0P1A841_PLAHL</name>
<dbReference type="EMBL" id="CCYD01000207">
    <property type="protein sequence ID" value="CEG36617.1"/>
    <property type="molecule type" value="Genomic_DNA"/>
</dbReference>
<reference evidence="3" key="1">
    <citation type="submission" date="2014-09" db="EMBL/GenBank/DDBJ databases">
        <authorList>
            <person name="Sharma Rahul"/>
            <person name="Thines Marco"/>
        </authorList>
    </citation>
    <scope>NUCLEOTIDE SEQUENCE [LARGE SCALE GENOMIC DNA]</scope>
</reference>
<evidence type="ECO:0000256" key="1">
    <source>
        <dbReference type="SAM" id="SignalP"/>
    </source>
</evidence>
<evidence type="ECO:0008006" key="4">
    <source>
        <dbReference type="Google" id="ProtNLM"/>
    </source>
</evidence>
<dbReference type="AlphaFoldDB" id="A0A0P1A841"/>